<evidence type="ECO:0000256" key="4">
    <source>
        <dbReference type="ARBA" id="ARBA00022833"/>
    </source>
</evidence>
<dbReference type="EMBL" id="CAFBND010000066">
    <property type="protein sequence ID" value="CAB4948571.1"/>
    <property type="molecule type" value="Genomic_DNA"/>
</dbReference>
<evidence type="ECO:0000313" key="9">
    <source>
        <dbReference type="EMBL" id="CAB5023353.1"/>
    </source>
</evidence>
<keyword evidence="3" id="KW-0479">Metal-binding</keyword>
<keyword evidence="5" id="KW-0560">Oxidoreductase</keyword>
<sequence length="321" mass="33942">MEAGLLMRSGEFVTTEIEIPSVTEPGFVLIRNLVSTVCGSDVHAVYDLGLSEPQRPGYPGHESVSVVTESSDPAFAVGDLVLAVPNMIYAAGFAEYQLLPSSLVILLPPGTEPAVAIIAQQLGTVIFGMKRFWSGPGTGAAVILGSGPVGLYFTWLCARAGFDTIIVSDPHPERLEIATRMGATVTVIAEGDAVIDVVNEITDGGAALVIDAAGKDVTRVQAIHCVQIEGRIGMFGMPEGAEMTIPFEVLFRRKPQVDFCWDAQAEPGHASFREALEAIRTGAFDTGLITTKLWPLAELTSAIEAARSATPGHVKFGVTFG</sequence>
<evidence type="ECO:0000256" key="2">
    <source>
        <dbReference type="ARBA" id="ARBA00008072"/>
    </source>
</evidence>
<dbReference type="InterPro" id="IPR011032">
    <property type="entry name" value="GroES-like_sf"/>
</dbReference>
<dbReference type="Pfam" id="PF00107">
    <property type="entry name" value="ADH_zinc_N"/>
    <property type="match status" value="1"/>
</dbReference>
<dbReference type="InterPro" id="IPR013149">
    <property type="entry name" value="ADH-like_C"/>
</dbReference>
<dbReference type="PANTHER" id="PTHR43350:SF19">
    <property type="entry name" value="D-GULOSIDE 3-DEHYDROGENASE"/>
    <property type="match status" value="1"/>
</dbReference>
<organism evidence="8">
    <name type="scientific">freshwater metagenome</name>
    <dbReference type="NCBI Taxonomy" id="449393"/>
    <lineage>
        <taxon>unclassified sequences</taxon>
        <taxon>metagenomes</taxon>
        <taxon>ecological metagenomes</taxon>
    </lineage>
</organism>
<accession>A0A6J7K0F5</accession>
<dbReference type="GO" id="GO:0016491">
    <property type="term" value="F:oxidoreductase activity"/>
    <property type="evidence" value="ECO:0007669"/>
    <property type="project" value="UniProtKB-KW"/>
</dbReference>
<protein>
    <submittedName>
        <fullName evidence="8">Unannotated protein</fullName>
    </submittedName>
</protein>
<evidence type="ECO:0000259" key="7">
    <source>
        <dbReference type="Pfam" id="PF08240"/>
    </source>
</evidence>
<feature type="domain" description="Alcohol dehydrogenase-like N-terminal" evidence="7">
    <location>
        <begin position="25"/>
        <end position="108"/>
    </location>
</feature>
<dbReference type="InterPro" id="IPR036291">
    <property type="entry name" value="NAD(P)-bd_dom_sf"/>
</dbReference>
<name>A0A6J7K0F5_9ZZZZ</name>
<dbReference type="PANTHER" id="PTHR43350">
    <property type="entry name" value="NAD-DEPENDENT ALCOHOL DEHYDROGENASE"/>
    <property type="match status" value="1"/>
</dbReference>
<dbReference type="Gene3D" id="3.90.180.10">
    <property type="entry name" value="Medium-chain alcohol dehydrogenases, catalytic domain"/>
    <property type="match status" value="2"/>
</dbReference>
<feature type="domain" description="Alcohol dehydrogenase-like C-terminal" evidence="6">
    <location>
        <begin position="148"/>
        <end position="257"/>
    </location>
</feature>
<dbReference type="Pfam" id="PF08240">
    <property type="entry name" value="ADH_N"/>
    <property type="match status" value="1"/>
</dbReference>
<evidence type="ECO:0000256" key="3">
    <source>
        <dbReference type="ARBA" id="ARBA00022723"/>
    </source>
</evidence>
<evidence type="ECO:0000256" key="1">
    <source>
        <dbReference type="ARBA" id="ARBA00001947"/>
    </source>
</evidence>
<gene>
    <name evidence="8" type="ORF">UFOPK3752_01511</name>
    <name evidence="9" type="ORF">UFOPK4150_00378</name>
</gene>
<evidence type="ECO:0000256" key="5">
    <source>
        <dbReference type="ARBA" id="ARBA00023002"/>
    </source>
</evidence>
<dbReference type="EMBL" id="CAFBPU010000006">
    <property type="protein sequence ID" value="CAB5023353.1"/>
    <property type="molecule type" value="Genomic_DNA"/>
</dbReference>
<dbReference type="Gene3D" id="3.40.50.720">
    <property type="entry name" value="NAD(P)-binding Rossmann-like Domain"/>
    <property type="match status" value="1"/>
</dbReference>
<reference evidence="8" key="1">
    <citation type="submission" date="2020-05" db="EMBL/GenBank/DDBJ databases">
        <authorList>
            <person name="Chiriac C."/>
            <person name="Salcher M."/>
            <person name="Ghai R."/>
            <person name="Kavagutti S V."/>
        </authorList>
    </citation>
    <scope>NUCLEOTIDE SEQUENCE</scope>
</reference>
<dbReference type="InterPro" id="IPR013154">
    <property type="entry name" value="ADH-like_N"/>
</dbReference>
<dbReference type="GO" id="GO:0046872">
    <property type="term" value="F:metal ion binding"/>
    <property type="evidence" value="ECO:0007669"/>
    <property type="project" value="UniProtKB-KW"/>
</dbReference>
<dbReference type="SUPFAM" id="SSF51735">
    <property type="entry name" value="NAD(P)-binding Rossmann-fold domains"/>
    <property type="match status" value="1"/>
</dbReference>
<proteinExistence type="inferred from homology"/>
<keyword evidence="4" id="KW-0862">Zinc</keyword>
<evidence type="ECO:0000313" key="8">
    <source>
        <dbReference type="EMBL" id="CAB4948571.1"/>
    </source>
</evidence>
<dbReference type="SUPFAM" id="SSF50129">
    <property type="entry name" value="GroES-like"/>
    <property type="match status" value="1"/>
</dbReference>
<dbReference type="AlphaFoldDB" id="A0A6J7K0F5"/>
<evidence type="ECO:0000259" key="6">
    <source>
        <dbReference type="Pfam" id="PF00107"/>
    </source>
</evidence>
<comment type="similarity">
    <text evidence="2">Belongs to the zinc-containing alcohol dehydrogenase family.</text>
</comment>
<comment type="cofactor">
    <cofactor evidence="1">
        <name>Zn(2+)</name>
        <dbReference type="ChEBI" id="CHEBI:29105"/>
    </cofactor>
</comment>